<evidence type="ECO:0000313" key="3">
    <source>
        <dbReference type="Proteomes" id="UP000010304"/>
    </source>
</evidence>
<protein>
    <submittedName>
        <fullName evidence="2">YbbR-like protein</fullName>
    </submittedName>
</protein>
<dbReference type="Proteomes" id="UP000010304">
    <property type="component" value="Unassembled WGS sequence"/>
</dbReference>
<sequence>MKRNSLYIISSFLFACLLFVYATSINYQNNNNARQTKTETYTNTVVNVPIDIQYDSNQYFISGFSSEVTVFLTGSNRVALASEMQESTRKFKVKADLTQATEGTVEVPLTIENLPSGLTAVVSPQKIKVKIGKKVTKDNVPVVPQIDSSQIDERILIDRITVSDGRVSVTSDTDTLSKIDRIVAVLPTSEKINGNYSGTVPLQAVDKNGAVLPTVITPFETTMKVVTKQARSTNSTTTTSNASSTENSSTTETKPDTSTQH</sequence>
<dbReference type="PROSITE" id="PS51257">
    <property type="entry name" value="PROKAR_LIPOPROTEIN"/>
    <property type="match status" value="1"/>
</dbReference>
<proteinExistence type="predicted"/>
<organism evidence="2 3">
    <name type="scientific">Streptococcus peroris ATCC 700780</name>
    <dbReference type="NCBI Taxonomy" id="888746"/>
    <lineage>
        <taxon>Bacteria</taxon>
        <taxon>Bacillati</taxon>
        <taxon>Bacillota</taxon>
        <taxon>Bacilli</taxon>
        <taxon>Lactobacillales</taxon>
        <taxon>Streptococcaceae</taxon>
        <taxon>Streptococcus</taxon>
    </lineage>
</organism>
<dbReference type="RefSeq" id="WP_006145162.1">
    <property type="nucleotide sequence ID" value="NZ_GL732463.1"/>
</dbReference>
<dbReference type="InterPro" id="IPR053154">
    <property type="entry name" value="c-di-AMP_regulator"/>
</dbReference>
<evidence type="ECO:0000256" key="1">
    <source>
        <dbReference type="SAM" id="MobiDB-lite"/>
    </source>
</evidence>
<keyword evidence="3" id="KW-1185">Reference proteome</keyword>
<dbReference type="Gene3D" id="2.170.120.30">
    <property type="match status" value="1"/>
</dbReference>
<accession>E8KAD0</accession>
<comment type="caution">
    <text evidence="2">The sequence shown here is derived from an EMBL/GenBank/DDBJ whole genome shotgun (WGS) entry which is preliminary data.</text>
</comment>
<feature type="compositionally biased region" description="Low complexity" evidence="1">
    <location>
        <begin position="232"/>
        <end position="252"/>
    </location>
</feature>
<dbReference type="OrthoDB" id="2960905at2"/>
<evidence type="ECO:0000313" key="2">
    <source>
        <dbReference type="EMBL" id="EFX41051.1"/>
    </source>
</evidence>
<dbReference type="AlphaFoldDB" id="E8KAD0"/>
<dbReference type="InterPro" id="IPR012505">
    <property type="entry name" value="YbbR"/>
</dbReference>
<dbReference type="eggNOG" id="COG4856">
    <property type="taxonomic scope" value="Bacteria"/>
</dbReference>
<name>E8KAD0_9STRE</name>
<feature type="region of interest" description="Disordered" evidence="1">
    <location>
        <begin position="227"/>
        <end position="261"/>
    </location>
</feature>
<dbReference type="EMBL" id="AEVF01000004">
    <property type="protein sequence ID" value="EFX41051.1"/>
    <property type="molecule type" value="Genomic_DNA"/>
</dbReference>
<dbReference type="STRING" id="888746.HMPREF9180_0435"/>
<dbReference type="HOGENOM" id="CLU_039811_2_2_9"/>
<gene>
    <name evidence="2" type="ORF">HMPREF9180_0435</name>
</gene>
<dbReference type="PANTHER" id="PTHR37804:SF1">
    <property type="entry name" value="CDAA REGULATORY PROTEIN CDAR"/>
    <property type="match status" value="1"/>
</dbReference>
<dbReference type="PANTHER" id="PTHR37804">
    <property type="entry name" value="CDAA REGULATORY PROTEIN CDAR"/>
    <property type="match status" value="1"/>
</dbReference>
<reference evidence="2 3" key="1">
    <citation type="submission" date="2010-12" db="EMBL/GenBank/DDBJ databases">
        <authorList>
            <person name="Muzny D."/>
            <person name="Qin X."/>
            <person name="Deng J."/>
            <person name="Jiang H."/>
            <person name="Liu Y."/>
            <person name="Qu J."/>
            <person name="Song X.-Z."/>
            <person name="Zhang L."/>
            <person name="Thornton R."/>
            <person name="Coyle M."/>
            <person name="Francisco L."/>
            <person name="Jackson L."/>
            <person name="Javaid M."/>
            <person name="Korchina V."/>
            <person name="Kovar C."/>
            <person name="Mata R."/>
            <person name="Mathew T."/>
            <person name="Ngo R."/>
            <person name="Nguyen L."/>
            <person name="Nguyen N."/>
            <person name="Okwuonu G."/>
            <person name="Ongeri F."/>
            <person name="Pham C."/>
            <person name="Simmons D."/>
            <person name="Wilczek-Boney K."/>
            <person name="Hale W."/>
            <person name="Jakkamsetti A."/>
            <person name="Pham P."/>
            <person name="Ruth R."/>
            <person name="San Lucas F."/>
            <person name="Warren J."/>
            <person name="Zhang J."/>
            <person name="Zhao Z."/>
            <person name="Zhou C."/>
            <person name="Zhu D."/>
            <person name="Lee S."/>
            <person name="Bess C."/>
            <person name="Blankenburg K."/>
            <person name="Forbes L."/>
            <person name="Fu Q."/>
            <person name="Gubbala S."/>
            <person name="Hirani K."/>
            <person name="Jayaseelan J.C."/>
            <person name="Lara F."/>
            <person name="Munidasa M."/>
            <person name="Palculict T."/>
            <person name="Patil S."/>
            <person name="Pu L.-L."/>
            <person name="Saada N."/>
            <person name="Tang L."/>
            <person name="Weissenberger G."/>
            <person name="Zhu Y."/>
            <person name="Hemphill L."/>
            <person name="Shang Y."/>
            <person name="Youmans B."/>
            <person name="Ayvaz T."/>
            <person name="Ross M."/>
            <person name="Santibanez J."/>
            <person name="Aqrawi P."/>
            <person name="Gross S."/>
            <person name="Joshi V."/>
            <person name="Fowler G."/>
            <person name="Nazareth L."/>
            <person name="Reid J."/>
            <person name="Worley K."/>
            <person name="Petrosino J."/>
            <person name="Highlander S."/>
            <person name="Gibbs R."/>
        </authorList>
    </citation>
    <scope>NUCLEOTIDE SEQUENCE [LARGE SCALE GENOMIC DNA]</scope>
    <source>
        <strain evidence="2 3">ATCC 700780</strain>
    </source>
</reference>
<dbReference type="Pfam" id="PF07949">
    <property type="entry name" value="YbbR"/>
    <property type="match status" value="2"/>
</dbReference>